<reference evidence="1 2" key="1">
    <citation type="journal article" date="2014" name="Genome Announc.">
        <title>Draft genome sequences of eight enterohepatic helicobacter species isolated from both laboratory and wild rodents.</title>
        <authorList>
            <person name="Sheh A."/>
            <person name="Shen Z."/>
            <person name="Fox J.G."/>
        </authorList>
    </citation>
    <scope>NUCLEOTIDE SEQUENCE [LARGE SCALE GENOMIC DNA]</scope>
    <source>
        <strain evidence="1 2">ATCC 49310</strain>
    </source>
</reference>
<proteinExistence type="predicted"/>
<dbReference type="STRING" id="50960.LS81_03875"/>
<sequence length="168" mass="19558">MNKNCRSYEILLYMMLSCSKYKKSLIASFVIILCVYVDCYAKGIAPTIELNFDLKKDEVVYATISASKDSQSVMGVPKNFTLRWTLYRNEGLVILMRYDHYPYQFILYKDYRLNSFTLNLLDPQGVNRSPNQPQLRITFVGIDDPFNDEKTIAHLRITGFGDMDFTQQ</sequence>
<dbReference type="RefSeq" id="WP_034321676.1">
    <property type="nucleotide sequence ID" value="NZ_FZNF01000058.1"/>
</dbReference>
<protein>
    <submittedName>
        <fullName evidence="1">Uncharacterized protein</fullName>
    </submittedName>
</protein>
<gene>
    <name evidence="1" type="ORF">LS80_007585</name>
</gene>
<dbReference type="EMBL" id="JRPK02000026">
    <property type="protein sequence ID" value="TLD97058.1"/>
    <property type="molecule type" value="Genomic_DNA"/>
</dbReference>
<evidence type="ECO:0000313" key="1">
    <source>
        <dbReference type="EMBL" id="TLD97058.1"/>
    </source>
</evidence>
<comment type="caution">
    <text evidence="1">The sequence shown here is derived from an EMBL/GenBank/DDBJ whole genome shotgun (WGS) entry which is preliminary data.</text>
</comment>
<evidence type="ECO:0000313" key="2">
    <source>
        <dbReference type="Proteomes" id="UP000029861"/>
    </source>
</evidence>
<accession>A0A4U8TCS2</accession>
<dbReference type="AlphaFoldDB" id="A0A4U8TCS2"/>
<organism evidence="1 2">
    <name type="scientific">Helicobacter trogontum</name>
    <dbReference type="NCBI Taxonomy" id="50960"/>
    <lineage>
        <taxon>Bacteria</taxon>
        <taxon>Pseudomonadati</taxon>
        <taxon>Campylobacterota</taxon>
        <taxon>Epsilonproteobacteria</taxon>
        <taxon>Campylobacterales</taxon>
        <taxon>Helicobacteraceae</taxon>
        <taxon>Helicobacter</taxon>
    </lineage>
</organism>
<name>A0A4U8TCS2_9HELI</name>
<dbReference type="Proteomes" id="UP000029861">
    <property type="component" value="Unassembled WGS sequence"/>
</dbReference>